<evidence type="ECO:0000313" key="2">
    <source>
        <dbReference type="EMBL" id="MBF9238864.1"/>
    </source>
</evidence>
<protein>
    <recommendedName>
        <fullName evidence="4">GWxTD domain-containing protein</fullName>
    </recommendedName>
</protein>
<comment type="caution">
    <text evidence="2">The sequence shown here is derived from an EMBL/GenBank/DDBJ whole genome shotgun (WGS) entry which is preliminary data.</text>
</comment>
<sequence>MSRIFDSCAGFIRGLACAVALLPMACNGQNAARNVPTQWAPDSTTVRRAAGPEYNRGAVWRFFWGQHYREIWATPVTVPVFRLATAVPGGLVPLQAGGSYQSRTLRLRAASGQEYVLRSVDKDASAAFTSSWQRWLLGGLMKDQTSVAQPYGAYVAAQLAEAAGVYHTNPRLVYLPDDPALGKFRAAYANDLYLLEERPDGNQRTVASFGHSPAVHSTGLMLATIHERPSAQIDARTYLRARLLDVWLGDWSRREDQWRWASFTHAGRMTYRPIPRDRDQAFFLFDDGFFTRIISWFVPKYQSFHARIRPGAIDGLTATARSLDRTLLGTLTAEDFRQVADSLRLRLTDAAIARAFTAGPPETRASISAYFEPLLRARREQLAEVAQSYYKLLAEEAWVVGTDYAERFVLSDAGPGRLRVKVFVQRPNQADSLVTERTYDRRETSAVELYGLAGNDIFEVLAPCKSGVAVHVFEGAGRNQLVSPRQKNSEVSDITWHTSPSGTTINPTKGVTVKTTSDSTVTNARSWLSRYRL</sequence>
<feature type="signal peptide" evidence="1">
    <location>
        <begin position="1"/>
        <end position="31"/>
    </location>
</feature>
<dbReference type="EMBL" id="JADQDQ010000008">
    <property type="protein sequence ID" value="MBF9238864.1"/>
    <property type="molecule type" value="Genomic_DNA"/>
</dbReference>
<keyword evidence="1" id="KW-0732">Signal</keyword>
<dbReference type="RefSeq" id="WP_196283224.1">
    <property type="nucleotide sequence ID" value="NZ_JADQDQ010000008.1"/>
</dbReference>
<name>A0ABS0ILG1_9BACT</name>
<evidence type="ECO:0000256" key="1">
    <source>
        <dbReference type="SAM" id="SignalP"/>
    </source>
</evidence>
<evidence type="ECO:0000313" key="3">
    <source>
        <dbReference type="Proteomes" id="UP000597617"/>
    </source>
</evidence>
<proteinExistence type="predicted"/>
<evidence type="ECO:0008006" key="4">
    <source>
        <dbReference type="Google" id="ProtNLM"/>
    </source>
</evidence>
<reference evidence="2 3" key="1">
    <citation type="submission" date="2020-11" db="EMBL/GenBank/DDBJ databases">
        <authorList>
            <person name="Kim M.K."/>
        </authorList>
    </citation>
    <scope>NUCLEOTIDE SEQUENCE [LARGE SCALE GENOMIC DNA]</scope>
    <source>
        <strain evidence="2 3">BT683</strain>
    </source>
</reference>
<accession>A0ABS0ILG1</accession>
<keyword evidence="3" id="KW-1185">Reference proteome</keyword>
<gene>
    <name evidence="2" type="ORF">I2I05_15785</name>
</gene>
<dbReference type="Proteomes" id="UP000597617">
    <property type="component" value="Unassembled WGS sequence"/>
</dbReference>
<organism evidence="2 3">
    <name type="scientific">Hymenobacter jeongseonensis</name>
    <dbReference type="NCBI Taxonomy" id="2791027"/>
    <lineage>
        <taxon>Bacteria</taxon>
        <taxon>Pseudomonadati</taxon>
        <taxon>Bacteroidota</taxon>
        <taxon>Cytophagia</taxon>
        <taxon>Cytophagales</taxon>
        <taxon>Hymenobacteraceae</taxon>
        <taxon>Hymenobacter</taxon>
    </lineage>
</organism>
<feature type="chain" id="PRO_5046698313" description="GWxTD domain-containing protein" evidence="1">
    <location>
        <begin position="32"/>
        <end position="533"/>
    </location>
</feature>